<keyword evidence="1" id="KW-0472">Membrane</keyword>
<dbReference type="Proteomes" id="UP000184476">
    <property type="component" value="Unassembled WGS sequence"/>
</dbReference>
<reference evidence="2 3" key="1">
    <citation type="submission" date="2016-11" db="EMBL/GenBank/DDBJ databases">
        <authorList>
            <person name="Jaros S."/>
            <person name="Januszkiewicz K."/>
            <person name="Wedrychowicz H."/>
        </authorList>
    </citation>
    <scope>NUCLEOTIDE SEQUENCE [LARGE SCALE GENOMIC DNA]</scope>
    <source>
        <strain evidence="2 3">DSM 44666</strain>
    </source>
</reference>
<dbReference type="OrthoDB" id="2375554at2"/>
<evidence type="ECO:0000313" key="2">
    <source>
        <dbReference type="EMBL" id="SHE45744.1"/>
    </source>
</evidence>
<accession>A0A1M4TN00</accession>
<keyword evidence="1" id="KW-0812">Transmembrane</keyword>
<dbReference type="Pfam" id="PF09581">
    <property type="entry name" value="Spore_III_AF"/>
    <property type="match status" value="1"/>
</dbReference>
<keyword evidence="1" id="KW-1133">Transmembrane helix</keyword>
<dbReference type="InterPro" id="IPR014245">
    <property type="entry name" value="Spore_III_AF"/>
</dbReference>
<keyword evidence="3" id="KW-1185">Reference proteome</keyword>
<feature type="transmembrane region" description="Helical" evidence="1">
    <location>
        <begin position="37"/>
        <end position="55"/>
    </location>
</feature>
<sequence length="201" mass="23759">MEWISDWLKQIILLVLIATFIDLLLPQQSLSRYVKLVLGLLIILAILQPILQLLTDQLSVDQLLKGDQNASKEAAIPSIATIQRQAEEIKSNQQHEWIKTWKSNFEQQLKKLLDQRYPQLVRQIEISVEWKDQQPHLNQILFILRNPNSTNQKVDPIQIDPFIQRDNVEQKRNQQHLKDLIQKDLQQFWGIDPKKVQMEFE</sequence>
<evidence type="ECO:0000313" key="3">
    <source>
        <dbReference type="Proteomes" id="UP000184476"/>
    </source>
</evidence>
<proteinExistence type="predicted"/>
<protein>
    <submittedName>
        <fullName evidence="2">Stage III sporulation protein AF</fullName>
    </submittedName>
</protein>
<dbReference type="NCBIfam" id="TIGR02896">
    <property type="entry name" value="spore_III_AF"/>
    <property type="match status" value="1"/>
</dbReference>
<evidence type="ECO:0000256" key="1">
    <source>
        <dbReference type="SAM" id="Phobius"/>
    </source>
</evidence>
<dbReference type="RefSeq" id="WP_073151516.1">
    <property type="nucleotide sequence ID" value="NZ_FQVL01000001.1"/>
</dbReference>
<gene>
    <name evidence="2" type="ORF">SAMN05444392_101544</name>
</gene>
<dbReference type="AlphaFoldDB" id="A0A1M4TN00"/>
<dbReference type="EMBL" id="FQVL01000001">
    <property type="protein sequence ID" value="SHE45744.1"/>
    <property type="molecule type" value="Genomic_DNA"/>
</dbReference>
<name>A0A1M4TN00_9BACL</name>
<feature type="transmembrane region" description="Helical" evidence="1">
    <location>
        <begin position="7"/>
        <end position="25"/>
    </location>
</feature>
<dbReference type="STRING" id="112248.SAMN05444392_101544"/>
<organism evidence="2 3">
    <name type="scientific">Seinonella peptonophila</name>
    <dbReference type="NCBI Taxonomy" id="112248"/>
    <lineage>
        <taxon>Bacteria</taxon>
        <taxon>Bacillati</taxon>
        <taxon>Bacillota</taxon>
        <taxon>Bacilli</taxon>
        <taxon>Bacillales</taxon>
        <taxon>Thermoactinomycetaceae</taxon>
        <taxon>Seinonella</taxon>
    </lineage>
</organism>